<dbReference type="InterPro" id="IPR046320">
    <property type="entry name" value="DUF4922"/>
</dbReference>
<dbReference type="PANTHER" id="PTHR20884">
    <property type="entry name" value="GDP-D-GLUCOSE PHOSPHORYLASE 1"/>
    <property type="match status" value="1"/>
</dbReference>
<evidence type="ECO:0000259" key="6">
    <source>
        <dbReference type="Pfam" id="PF26216"/>
    </source>
</evidence>
<keyword evidence="8" id="KW-1185">Reference proteome</keyword>
<dbReference type="AlphaFoldDB" id="A0A1I1Z618"/>
<dbReference type="EMBL" id="FONA01000009">
    <property type="protein sequence ID" value="SFE27139.1"/>
    <property type="molecule type" value="Genomic_DNA"/>
</dbReference>
<comment type="function">
    <text evidence="2">Specific and highly efficient GDP-D-glucose phosphorylase regulating the levels of GDP-D-glucose in cells.</text>
</comment>
<feature type="domain" description="GDPGP1-like C-terminal" evidence="6">
    <location>
        <begin position="178"/>
        <end position="309"/>
    </location>
</feature>
<dbReference type="GO" id="GO:0080048">
    <property type="term" value="F:GDP-D-glucose phosphorylase activity"/>
    <property type="evidence" value="ECO:0007669"/>
    <property type="project" value="InterPro"/>
</dbReference>
<evidence type="ECO:0000256" key="4">
    <source>
        <dbReference type="ARBA" id="ARBA00018857"/>
    </source>
</evidence>
<evidence type="ECO:0000259" key="5">
    <source>
        <dbReference type="Pfam" id="PF16269"/>
    </source>
</evidence>
<evidence type="ECO:0000256" key="3">
    <source>
        <dbReference type="ARBA" id="ARBA00012507"/>
    </source>
</evidence>
<evidence type="ECO:0000256" key="1">
    <source>
        <dbReference type="ARBA" id="ARBA00000063"/>
    </source>
</evidence>
<dbReference type="InterPro" id="IPR026506">
    <property type="entry name" value="GDPGP"/>
</dbReference>
<sequence>MNIDFQEGVHKLIDEQLINWPLARDNYQGLSSVKTRVLEVAPATTMRIQFNPARIRSSAAKVDEQSIRQRKCFLCSENLPVQQRGIGFGDYTILVNPFPIFTRHLTIPHKDHIDQRIEGRLTDMLNLARALPDFVIFYNGPRCGASAPDHFHFQAGNKGFMPVEKELSAHPGKIKLLDRDRVKVFSIENYLRKTLVFESDDEEMLLKWFTRVFTFLGKVQHMEVEPMVNILCSRERDLWRVFLFPRREHRPRQFYAEGAEQILLSPASVDFGGVLITPREEDFEKLNADTINDIFNQVTLDDDTWTQVQLIFKV</sequence>
<dbReference type="InParanoid" id="A0A1I1Z618"/>
<proteinExistence type="predicted"/>
<keyword evidence="7" id="KW-0548">Nucleotidyltransferase</keyword>
<protein>
    <recommendedName>
        <fullName evidence="4">GDP-D-glucose phosphorylase 1</fullName>
        <ecNumber evidence="3">2.7.7.78</ecNumber>
    </recommendedName>
</protein>
<dbReference type="GO" id="GO:0005085">
    <property type="term" value="F:guanyl-nucleotide exchange factor activity"/>
    <property type="evidence" value="ECO:0007669"/>
    <property type="project" value="UniProtKB-KW"/>
</dbReference>
<reference evidence="7 8" key="1">
    <citation type="submission" date="2016-10" db="EMBL/GenBank/DDBJ databases">
        <authorList>
            <person name="de Groot N.N."/>
        </authorList>
    </citation>
    <scope>NUCLEOTIDE SEQUENCE [LARGE SCALE GENOMIC DNA]</scope>
    <source>
        <strain evidence="7 8">DSM 19012</strain>
    </source>
</reference>
<dbReference type="GO" id="GO:0000166">
    <property type="term" value="F:nucleotide binding"/>
    <property type="evidence" value="ECO:0007669"/>
    <property type="project" value="UniProtKB-KW"/>
</dbReference>
<evidence type="ECO:0000256" key="2">
    <source>
        <dbReference type="ARBA" id="ARBA00003049"/>
    </source>
</evidence>
<dbReference type="GO" id="GO:0016787">
    <property type="term" value="F:hydrolase activity"/>
    <property type="evidence" value="ECO:0007669"/>
    <property type="project" value="UniProtKB-KW"/>
</dbReference>
<dbReference type="InterPro" id="IPR036265">
    <property type="entry name" value="HIT-like_sf"/>
</dbReference>
<feature type="domain" description="DUF4922" evidence="5">
    <location>
        <begin position="12"/>
        <end position="157"/>
    </location>
</feature>
<dbReference type="PANTHER" id="PTHR20884:SF8">
    <property type="entry name" value="GDP-D-GLUCOSE PHOSPHORYLASE 1"/>
    <property type="match status" value="1"/>
</dbReference>
<evidence type="ECO:0000313" key="7">
    <source>
        <dbReference type="EMBL" id="SFE27139.1"/>
    </source>
</evidence>
<gene>
    <name evidence="7" type="ORF">SAMN05444380_10913</name>
</gene>
<dbReference type="eggNOG" id="COG4360">
    <property type="taxonomic scope" value="Bacteria"/>
</dbReference>
<dbReference type="InterPro" id="IPR058865">
    <property type="entry name" value="GDPGP1_C"/>
</dbReference>
<keyword evidence="7" id="KW-0808">Transferase</keyword>
<name>A0A1I1Z618_9BACT</name>
<dbReference type="Proteomes" id="UP000181976">
    <property type="component" value="Unassembled WGS sequence"/>
</dbReference>
<dbReference type="SUPFAM" id="SSF54197">
    <property type="entry name" value="HIT-like"/>
    <property type="match status" value="1"/>
</dbReference>
<comment type="catalytic activity">
    <reaction evidence="1">
        <text>GDP-alpha-D-glucose + phosphate = alpha-D-glucose 1-phosphate + GDP + H(+)</text>
        <dbReference type="Rhea" id="RHEA:30387"/>
        <dbReference type="ChEBI" id="CHEBI:15378"/>
        <dbReference type="ChEBI" id="CHEBI:43474"/>
        <dbReference type="ChEBI" id="CHEBI:58189"/>
        <dbReference type="ChEBI" id="CHEBI:58601"/>
        <dbReference type="ChEBI" id="CHEBI:62230"/>
        <dbReference type="EC" id="2.7.7.78"/>
    </reaction>
</comment>
<accession>A0A1I1Z618</accession>
<dbReference type="Pfam" id="PF26216">
    <property type="entry name" value="GDPGP1_C"/>
    <property type="match status" value="1"/>
</dbReference>
<organism evidence="7 8">
    <name type="scientific">Thermophagus xiamenensis</name>
    <dbReference type="NCBI Taxonomy" id="385682"/>
    <lineage>
        <taxon>Bacteria</taxon>
        <taxon>Pseudomonadati</taxon>
        <taxon>Bacteroidota</taxon>
        <taxon>Bacteroidia</taxon>
        <taxon>Marinilabiliales</taxon>
        <taxon>Marinilabiliaceae</taxon>
        <taxon>Thermophagus</taxon>
    </lineage>
</organism>
<dbReference type="GO" id="GO:0005737">
    <property type="term" value="C:cytoplasm"/>
    <property type="evidence" value="ECO:0007669"/>
    <property type="project" value="UniProtKB-SubCell"/>
</dbReference>
<dbReference type="EC" id="2.7.7.78" evidence="3"/>
<dbReference type="STRING" id="385682.SAMN05444380_10913"/>
<dbReference type="GO" id="GO:0006006">
    <property type="term" value="P:glucose metabolic process"/>
    <property type="evidence" value="ECO:0007669"/>
    <property type="project" value="TreeGrafter"/>
</dbReference>
<dbReference type="Pfam" id="PF16269">
    <property type="entry name" value="DUF4922"/>
    <property type="match status" value="1"/>
</dbReference>
<evidence type="ECO:0000313" key="8">
    <source>
        <dbReference type="Proteomes" id="UP000181976"/>
    </source>
</evidence>